<dbReference type="PANTHER" id="PTHR10279">
    <property type="entry name" value="ORNITHINE DECARBOXYLASE ANTIZYME"/>
    <property type="match status" value="1"/>
</dbReference>
<dbReference type="InterPro" id="IPR016181">
    <property type="entry name" value="Acyl_CoA_acyltransferase"/>
</dbReference>
<dbReference type="EMBL" id="KV425902">
    <property type="protein sequence ID" value="KZW00282.1"/>
    <property type="molecule type" value="Genomic_DNA"/>
</dbReference>
<dbReference type="Gene3D" id="3.40.630.60">
    <property type="match status" value="1"/>
</dbReference>
<dbReference type="GO" id="GO:0005634">
    <property type="term" value="C:nucleus"/>
    <property type="evidence" value="ECO:0007669"/>
    <property type="project" value="TreeGrafter"/>
</dbReference>
<accession>A0A165N6D4</accession>
<organism evidence="7 8">
    <name type="scientific">Exidia glandulosa HHB12029</name>
    <dbReference type="NCBI Taxonomy" id="1314781"/>
    <lineage>
        <taxon>Eukaryota</taxon>
        <taxon>Fungi</taxon>
        <taxon>Dikarya</taxon>
        <taxon>Basidiomycota</taxon>
        <taxon>Agaricomycotina</taxon>
        <taxon>Agaricomycetes</taxon>
        <taxon>Auriculariales</taxon>
        <taxon>Exidiaceae</taxon>
        <taxon>Exidia</taxon>
    </lineage>
</organism>
<evidence type="ECO:0000256" key="2">
    <source>
        <dbReference type="ARBA" id="ARBA00008796"/>
    </source>
</evidence>
<evidence type="ECO:0000256" key="6">
    <source>
        <dbReference type="SAM" id="MobiDB-lite"/>
    </source>
</evidence>
<dbReference type="Pfam" id="PF02100">
    <property type="entry name" value="ODC_AZ"/>
    <property type="match status" value="1"/>
</dbReference>
<dbReference type="GO" id="GO:0008073">
    <property type="term" value="F:ornithine decarboxylase inhibitor activity"/>
    <property type="evidence" value="ECO:0007669"/>
    <property type="project" value="InterPro"/>
</dbReference>
<proteinExistence type="inferred from homology"/>
<dbReference type="GO" id="GO:0045732">
    <property type="term" value="P:positive regulation of protein catabolic process"/>
    <property type="evidence" value="ECO:0007669"/>
    <property type="project" value="TreeGrafter"/>
</dbReference>
<comment type="function">
    <text evidence="1">Ornithine decarboxylase (ODC) antizyme protein that negatively regulates ODC activity and intracellular polyamine biosynthesis in response to increased intracellular polyamine levels. Binds to ODC monomers, inhibiting the assembly of the functional ODC homodimer, and targets the monomers for ubiquitin-independent proteolytic destruction by the 26S proteasome.</text>
</comment>
<keyword evidence="8" id="KW-1185">Reference proteome</keyword>
<dbReference type="GO" id="GO:0075523">
    <property type="term" value="P:viral translational frameshifting"/>
    <property type="evidence" value="ECO:0007669"/>
    <property type="project" value="UniProtKB-KW"/>
</dbReference>
<dbReference type="InterPro" id="IPR038581">
    <property type="entry name" value="ODC_AZ_sf"/>
</dbReference>
<dbReference type="OrthoDB" id="5959761at2759"/>
<dbReference type="GO" id="GO:0005737">
    <property type="term" value="C:cytoplasm"/>
    <property type="evidence" value="ECO:0007669"/>
    <property type="project" value="TreeGrafter"/>
</dbReference>
<dbReference type="PANTHER" id="PTHR10279:SF10">
    <property type="entry name" value="ORNITHINE DECARBOXYLASE ANTIZYME"/>
    <property type="match status" value="1"/>
</dbReference>
<gene>
    <name evidence="7" type="ORF">EXIGLDRAFT_639696</name>
</gene>
<evidence type="ECO:0000313" key="8">
    <source>
        <dbReference type="Proteomes" id="UP000077266"/>
    </source>
</evidence>
<evidence type="ECO:0000256" key="1">
    <source>
        <dbReference type="ARBA" id="ARBA00002307"/>
    </source>
</evidence>
<feature type="compositionally biased region" description="Polar residues" evidence="6">
    <location>
        <begin position="101"/>
        <end position="116"/>
    </location>
</feature>
<evidence type="ECO:0000313" key="7">
    <source>
        <dbReference type="EMBL" id="KZW00282.1"/>
    </source>
</evidence>
<dbReference type="SUPFAM" id="SSF55729">
    <property type="entry name" value="Acyl-CoA N-acyltransferases (Nat)"/>
    <property type="match status" value="1"/>
</dbReference>
<evidence type="ECO:0000256" key="3">
    <source>
        <dbReference type="ARBA" id="ARBA00011486"/>
    </source>
</evidence>
<feature type="region of interest" description="Disordered" evidence="6">
    <location>
        <begin position="100"/>
        <end position="130"/>
    </location>
</feature>
<evidence type="ECO:0000256" key="4">
    <source>
        <dbReference type="ARBA" id="ARBA00017712"/>
    </source>
</evidence>
<evidence type="ECO:0000256" key="5">
    <source>
        <dbReference type="ARBA" id="ARBA00022758"/>
    </source>
</evidence>
<reference evidence="7 8" key="1">
    <citation type="journal article" date="2016" name="Mol. Biol. Evol.">
        <title>Comparative Genomics of Early-Diverging Mushroom-Forming Fungi Provides Insights into the Origins of Lignocellulose Decay Capabilities.</title>
        <authorList>
            <person name="Nagy L.G."/>
            <person name="Riley R."/>
            <person name="Tritt A."/>
            <person name="Adam C."/>
            <person name="Daum C."/>
            <person name="Floudas D."/>
            <person name="Sun H."/>
            <person name="Yadav J.S."/>
            <person name="Pangilinan J."/>
            <person name="Larsson K.H."/>
            <person name="Matsuura K."/>
            <person name="Barry K."/>
            <person name="Labutti K."/>
            <person name="Kuo R."/>
            <person name="Ohm R.A."/>
            <person name="Bhattacharya S.S."/>
            <person name="Shirouzu T."/>
            <person name="Yoshinaga Y."/>
            <person name="Martin F.M."/>
            <person name="Grigoriev I.V."/>
            <person name="Hibbett D.S."/>
        </authorList>
    </citation>
    <scope>NUCLEOTIDE SEQUENCE [LARGE SCALE GENOMIC DNA]</scope>
    <source>
        <strain evidence="7 8">HHB12029</strain>
    </source>
</reference>
<protein>
    <recommendedName>
        <fullName evidence="4">Ornithine decarboxylase antizyme</fullName>
    </recommendedName>
</protein>
<name>A0A165N6D4_EXIGL</name>
<comment type="subunit">
    <text evidence="3">Interacts with ODC and thereby sterically blocks ODC homodimerization.</text>
</comment>
<comment type="similarity">
    <text evidence="2">Belongs to the ODC antizyme family.</text>
</comment>
<dbReference type="InParanoid" id="A0A165N6D4"/>
<sequence length="269" mass="28233">MSNNISTNLAKRLSSLGPTNGARTVGDGAFSHDADPSVLAVCRAQGFENLYYYSTTFSGGAQPVRYSLSPTLPITPGSTPNSSTESLQLSQLAPYPAGTGRINSTAFRQPAPSSIPATPPLTPDSGSGTGIAALAAKHNHEALDLLQALFPRDALKALPFARSVKIQSNGLGAVWNGIILDMPVKGGDSRKTLYVDGKGAEHVQLRESIVALLDLADERFGCSAFVIALDRKTPALGDLLHSLMYVSGTIVTNPPFPVDPSFVLVGIEM</sequence>
<dbReference type="AlphaFoldDB" id="A0A165N6D4"/>
<keyword evidence="5" id="KW-0688">Ribosomal frameshifting</keyword>
<dbReference type="Proteomes" id="UP000077266">
    <property type="component" value="Unassembled WGS sequence"/>
</dbReference>
<dbReference type="InterPro" id="IPR002993">
    <property type="entry name" value="ODC_AZ"/>
</dbReference>